<accession>A0A420FMB7</accession>
<gene>
    <name evidence="2" type="ORF">BCY89_10345</name>
</gene>
<reference evidence="2 3" key="1">
    <citation type="submission" date="2016-07" db="EMBL/GenBank/DDBJ databases">
        <title>Genome analysis of Sphingobacterium siyangense T12B17.</title>
        <authorList>
            <person name="Xu D."/>
            <person name="Su Y."/>
            <person name="Zheng S."/>
        </authorList>
    </citation>
    <scope>NUCLEOTIDE SEQUENCE [LARGE SCALE GENOMIC DNA]</scope>
    <source>
        <strain evidence="2 3">T12B17</strain>
    </source>
</reference>
<feature type="transmembrane region" description="Helical" evidence="1">
    <location>
        <begin position="5"/>
        <end position="26"/>
    </location>
</feature>
<keyword evidence="1" id="KW-0812">Transmembrane</keyword>
<keyword evidence="1" id="KW-0472">Membrane</keyword>
<name>A0A420FMB7_9SPHI</name>
<protein>
    <submittedName>
        <fullName evidence="2">Uncharacterized protein</fullName>
    </submittedName>
</protein>
<dbReference type="EMBL" id="MCAQ01000025">
    <property type="protein sequence ID" value="RKF34043.1"/>
    <property type="molecule type" value="Genomic_DNA"/>
</dbReference>
<comment type="caution">
    <text evidence="2">The sequence shown here is derived from an EMBL/GenBank/DDBJ whole genome shotgun (WGS) entry which is preliminary data.</text>
</comment>
<organism evidence="2 3">
    <name type="scientific">Sphingobacterium siyangense</name>
    <dbReference type="NCBI Taxonomy" id="459529"/>
    <lineage>
        <taxon>Bacteria</taxon>
        <taxon>Pseudomonadati</taxon>
        <taxon>Bacteroidota</taxon>
        <taxon>Sphingobacteriia</taxon>
        <taxon>Sphingobacteriales</taxon>
        <taxon>Sphingobacteriaceae</taxon>
        <taxon>Sphingobacterium</taxon>
    </lineage>
</organism>
<keyword evidence="1" id="KW-1133">Transmembrane helix</keyword>
<evidence type="ECO:0000313" key="2">
    <source>
        <dbReference type="EMBL" id="RKF34043.1"/>
    </source>
</evidence>
<evidence type="ECO:0000256" key="1">
    <source>
        <dbReference type="SAM" id="Phobius"/>
    </source>
</evidence>
<keyword evidence="3" id="KW-1185">Reference proteome</keyword>
<proteinExistence type="predicted"/>
<dbReference type="RefSeq" id="WP_120335041.1">
    <property type="nucleotide sequence ID" value="NZ_MCAQ01000025.1"/>
</dbReference>
<dbReference type="AlphaFoldDB" id="A0A420FMB7"/>
<dbReference type="Proteomes" id="UP000286402">
    <property type="component" value="Unassembled WGS sequence"/>
</dbReference>
<evidence type="ECO:0000313" key="3">
    <source>
        <dbReference type="Proteomes" id="UP000286402"/>
    </source>
</evidence>
<sequence>MKKKIFNYLGIFSFIIVTVFTLSAFIDNPETPGGDPAGNSGSGKTCYTFLTYECTTGGFGVSCQFTGNYGSPYECKSVGCGPLGGVSTRKCVLKVQP</sequence>